<dbReference type="Proteomes" id="UP000195569">
    <property type="component" value="Unassembled WGS sequence"/>
</dbReference>
<name>A0A1N7SQ53_9BURK</name>
<dbReference type="AlphaFoldDB" id="A0A1N7SQ53"/>
<accession>A0A1N7SQ53</accession>
<reference evidence="1" key="1">
    <citation type="submission" date="2016-12" db="EMBL/GenBank/DDBJ databases">
        <authorList>
            <person name="Moulin L."/>
        </authorList>
    </citation>
    <scope>NUCLEOTIDE SEQUENCE [LARGE SCALE GENOMIC DNA]</scope>
    <source>
        <strain evidence="1">STM 7183</strain>
    </source>
</reference>
<evidence type="ECO:0000313" key="1">
    <source>
        <dbReference type="EMBL" id="SIT49566.1"/>
    </source>
</evidence>
<comment type="caution">
    <text evidence="1">The sequence shown here is derived from an EMBL/GenBank/DDBJ whole genome shotgun (WGS) entry which is preliminary data.</text>
</comment>
<organism evidence="1 2">
    <name type="scientific">Paraburkholderia piptadeniae</name>
    <dbReference type="NCBI Taxonomy" id="1701573"/>
    <lineage>
        <taxon>Bacteria</taxon>
        <taxon>Pseudomonadati</taxon>
        <taxon>Pseudomonadota</taxon>
        <taxon>Betaproteobacteria</taxon>
        <taxon>Burkholderiales</taxon>
        <taxon>Burkholderiaceae</taxon>
        <taxon>Paraburkholderia</taxon>
    </lineage>
</organism>
<dbReference type="EMBL" id="CYGY02000069">
    <property type="protein sequence ID" value="SIT49566.1"/>
    <property type="molecule type" value="Genomic_DNA"/>
</dbReference>
<protein>
    <submittedName>
        <fullName evidence="1">Uncharacterized protein</fullName>
    </submittedName>
</protein>
<keyword evidence="2" id="KW-1185">Reference proteome</keyword>
<sequence>MRRARFACFAVGPDAFPDTGFAALACAVVDAPLGCDVAIDTSETTPATASLRVKVFFINLSMDCW</sequence>
<proteinExistence type="predicted"/>
<evidence type="ECO:0000313" key="2">
    <source>
        <dbReference type="Proteomes" id="UP000195569"/>
    </source>
</evidence>
<gene>
    <name evidence="1" type="ORF">BN2476_690011</name>
</gene>